<dbReference type="PATRIC" id="fig|243231.5.peg.807"/>
<evidence type="ECO:0000256" key="4">
    <source>
        <dbReference type="ARBA" id="ARBA00022692"/>
    </source>
</evidence>
<keyword evidence="3" id="KW-1134">Transmembrane beta strand</keyword>
<feature type="domain" description="OmpA-like" evidence="12">
    <location>
        <begin position="346"/>
        <end position="464"/>
    </location>
</feature>
<keyword evidence="2" id="KW-0813">Transport</keyword>
<dbReference type="KEGG" id="gsu:GSU0810"/>
<dbReference type="OrthoDB" id="5482786at2"/>
<dbReference type="SMR" id="Q74EZ9"/>
<keyword evidence="8 10" id="KW-0472">Membrane</keyword>
<dbReference type="InterPro" id="IPR006665">
    <property type="entry name" value="OmpA-like"/>
</dbReference>
<sequence length="466" mass="50818">MKVRTIVGVAFAVALLVASTAAAENRAGFFSLSPYFGGYTFDGEQHIRTAPTFGIRGGYNLTPTWGVETVFGFSPAEETKGSQVDVDSYTYRLEGLYHFMPESSLVPFLAVGAGGTTLDYAAGSNGRDRTDGILTYGGGVKYFITDVVAVRGDVRGIFDLGYSYSNVEYTVGLSYLFGGAAPAARAVPAPQAAPAPPAPEPAPVVEPEPAPLPMAAEPTPGLMKYCITLNIEFDIDKADVRPQYHDEVKRVADFLKEYPSTTAVIEGHTDNVGDDAYNMRLSQRRAESVVNYLVDNFGIDRTRLSARGFGKTRPIADNSTEAGKQRNRRIEAIIDCALEDPKVIAALPDRLCIALKVQFDTDKWDIKPQYRGEIAKVGDFMTRNPTTTAIIEGHTDRVGTADHNMKLSLRRAEAVVNYLVEHFGIERSRLSAKGYGFSRPIAYNSTAEGRALNRRINAIIDCVIKK</sequence>
<keyword evidence="14" id="KW-1185">Reference proteome</keyword>
<dbReference type="Pfam" id="PF00691">
    <property type="entry name" value="OmpA"/>
    <property type="match status" value="2"/>
</dbReference>
<evidence type="ECO:0000256" key="1">
    <source>
        <dbReference type="ARBA" id="ARBA00004571"/>
    </source>
</evidence>
<feature type="domain" description="OmpA-like" evidence="12">
    <location>
        <begin position="220"/>
        <end position="338"/>
    </location>
</feature>
<evidence type="ECO:0000256" key="5">
    <source>
        <dbReference type="ARBA" id="ARBA00022729"/>
    </source>
</evidence>
<dbReference type="GO" id="GO:0006811">
    <property type="term" value="P:monoatomic ion transport"/>
    <property type="evidence" value="ECO:0007669"/>
    <property type="project" value="UniProtKB-KW"/>
</dbReference>
<dbReference type="InParanoid" id="Q74EZ9"/>
<dbReference type="Gene3D" id="3.30.1330.60">
    <property type="entry name" value="OmpA-like domain"/>
    <property type="match status" value="2"/>
</dbReference>
<dbReference type="Pfam" id="PF13505">
    <property type="entry name" value="OMP_b-brl"/>
    <property type="match status" value="1"/>
</dbReference>
<keyword evidence="7" id="KW-0626">Porin</keyword>
<evidence type="ECO:0000256" key="8">
    <source>
        <dbReference type="ARBA" id="ARBA00023136"/>
    </source>
</evidence>
<feature type="chain" id="PRO_5004285028" evidence="11">
    <location>
        <begin position="24"/>
        <end position="466"/>
    </location>
</feature>
<evidence type="ECO:0000256" key="11">
    <source>
        <dbReference type="SAM" id="SignalP"/>
    </source>
</evidence>
<evidence type="ECO:0000256" key="3">
    <source>
        <dbReference type="ARBA" id="ARBA00022452"/>
    </source>
</evidence>
<dbReference type="InterPro" id="IPR011250">
    <property type="entry name" value="OMP/PagP_B-barrel"/>
</dbReference>
<evidence type="ECO:0000256" key="6">
    <source>
        <dbReference type="ARBA" id="ARBA00023065"/>
    </source>
</evidence>
<dbReference type="eggNOG" id="COG2885">
    <property type="taxonomic scope" value="Bacteria"/>
</dbReference>
<comment type="subcellular location">
    <subcellularLocation>
        <location evidence="1">Cell outer membrane</location>
        <topology evidence="1">Multi-pass membrane protein</topology>
    </subcellularLocation>
</comment>
<evidence type="ECO:0000259" key="12">
    <source>
        <dbReference type="PROSITE" id="PS51123"/>
    </source>
</evidence>
<dbReference type="InterPro" id="IPR027385">
    <property type="entry name" value="Beta-barrel_OMP"/>
</dbReference>
<dbReference type="InterPro" id="IPR050330">
    <property type="entry name" value="Bact_OuterMem_StrucFunc"/>
</dbReference>
<keyword evidence="9" id="KW-0998">Cell outer membrane</keyword>
<dbReference type="GO" id="GO:0046930">
    <property type="term" value="C:pore complex"/>
    <property type="evidence" value="ECO:0007669"/>
    <property type="project" value="UniProtKB-KW"/>
</dbReference>
<dbReference type="PRINTS" id="PR01021">
    <property type="entry name" value="OMPADOMAIN"/>
</dbReference>
<dbReference type="GO" id="GO:0009279">
    <property type="term" value="C:cell outer membrane"/>
    <property type="evidence" value="ECO:0007669"/>
    <property type="project" value="UniProtKB-SubCell"/>
</dbReference>
<proteinExistence type="predicted"/>
<dbReference type="STRING" id="243231.GSU0810"/>
<dbReference type="InterPro" id="IPR006664">
    <property type="entry name" value="OMP_bac"/>
</dbReference>
<evidence type="ECO:0000256" key="7">
    <source>
        <dbReference type="ARBA" id="ARBA00023114"/>
    </source>
</evidence>
<evidence type="ECO:0000256" key="9">
    <source>
        <dbReference type="ARBA" id="ARBA00023237"/>
    </source>
</evidence>
<dbReference type="eggNOG" id="COG3637">
    <property type="taxonomic scope" value="Bacteria"/>
</dbReference>
<gene>
    <name evidence="13" type="ordered locus">GSU0810</name>
</gene>
<protein>
    <submittedName>
        <fullName evidence="13">Peptidoglycan-binding outer membrane protein, OMP_b-brl, OmpA and OmpA domain-containing</fullName>
    </submittedName>
</protein>
<keyword evidence="6" id="KW-0406">Ion transport</keyword>
<dbReference type="PROSITE" id="PS51123">
    <property type="entry name" value="OMPA_2"/>
    <property type="match status" value="2"/>
</dbReference>
<reference evidence="13 14" key="1">
    <citation type="journal article" date="2003" name="Science">
        <title>Genome of Geobacter sulfurreducens: metal reduction in subsurface environments.</title>
        <authorList>
            <person name="Methe B.A."/>
            <person name="Nelson K.E."/>
            <person name="Eisen J.A."/>
            <person name="Paulsen I.T."/>
            <person name="Nelson W."/>
            <person name="Heidelberg J.F."/>
            <person name="Wu D."/>
            <person name="Wu M."/>
            <person name="Ward N."/>
            <person name="Beanan M.J."/>
            <person name="Dodson R.J."/>
            <person name="Madupu R."/>
            <person name="Brinkac L.M."/>
            <person name="Daugherty S.C."/>
            <person name="DeBoy R.T."/>
            <person name="Durkin A.S."/>
            <person name="Gwinn M."/>
            <person name="Kolonay J.F."/>
            <person name="Sullivan S.A."/>
            <person name="Haft D.H."/>
            <person name="Selengut J."/>
            <person name="Davidsen T.M."/>
            <person name="Zafar N."/>
            <person name="White O."/>
            <person name="Tran B."/>
            <person name="Romero C."/>
            <person name="Forberger H.A."/>
            <person name="Weidman J."/>
            <person name="Khouri H."/>
            <person name="Feldblyum T.V."/>
            <person name="Utterback T.R."/>
            <person name="Van Aken S.E."/>
            <person name="Lovley D.R."/>
            <person name="Fraser C.M."/>
        </authorList>
    </citation>
    <scope>NUCLEOTIDE SEQUENCE [LARGE SCALE GENOMIC DNA]</scope>
    <source>
        <strain evidence="14">ATCC 51573 / DSM 12127 / PCA</strain>
    </source>
</reference>
<evidence type="ECO:0000256" key="10">
    <source>
        <dbReference type="PROSITE-ProRule" id="PRU00473"/>
    </source>
</evidence>
<organism evidence="13 14">
    <name type="scientific">Geobacter sulfurreducens (strain ATCC 51573 / DSM 12127 / PCA)</name>
    <dbReference type="NCBI Taxonomy" id="243231"/>
    <lineage>
        <taxon>Bacteria</taxon>
        <taxon>Pseudomonadati</taxon>
        <taxon>Thermodesulfobacteriota</taxon>
        <taxon>Desulfuromonadia</taxon>
        <taxon>Geobacterales</taxon>
        <taxon>Geobacteraceae</taxon>
        <taxon>Geobacter</taxon>
    </lineage>
</organism>
<dbReference type="RefSeq" id="WP_010941476.1">
    <property type="nucleotide sequence ID" value="NC_002939.5"/>
</dbReference>
<evidence type="ECO:0000313" key="14">
    <source>
        <dbReference type="Proteomes" id="UP000000577"/>
    </source>
</evidence>
<dbReference type="SUPFAM" id="SSF56925">
    <property type="entry name" value="OMPA-like"/>
    <property type="match status" value="1"/>
</dbReference>
<keyword evidence="4" id="KW-0812">Transmembrane</keyword>
<dbReference type="Proteomes" id="UP000000577">
    <property type="component" value="Chromosome"/>
</dbReference>
<dbReference type="EnsemblBacteria" id="AAR34140">
    <property type="protein sequence ID" value="AAR34140"/>
    <property type="gene ID" value="GSU0810"/>
</dbReference>
<keyword evidence="5 11" id="KW-0732">Signal</keyword>
<feature type="signal peptide" evidence="11">
    <location>
        <begin position="1"/>
        <end position="23"/>
    </location>
</feature>
<evidence type="ECO:0000256" key="2">
    <source>
        <dbReference type="ARBA" id="ARBA00022448"/>
    </source>
</evidence>
<dbReference type="GO" id="GO:0015288">
    <property type="term" value="F:porin activity"/>
    <property type="evidence" value="ECO:0007669"/>
    <property type="project" value="UniProtKB-KW"/>
</dbReference>
<dbReference type="InterPro" id="IPR036737">
    <property type="entry name" value="OmpA-like_sf"/>
</dbReference>
<dbReference type="CDD" id="cd07185">
    <property type="entry name" value="OmpA_C-like"/>
    <property type="match status" value="2"/>
</dbReference>
<dbReference type="HOGENOM" id="CLU_031536_2_0_7"/>
<reference evidence="13 14" key="2">
    <citation type="journal article" date="2012" name="BMC Genomics">
        <title>Comparative genomic analysis of Geobacter sulfurreducens KN400, a strain with enhanced capacity for extracellular electron transfer and electricity production.</title>
        <authorList>
            <person name="Butler J.E."/>
            <person name="Young N.D."/>
            <person name="Aklujkar M."/>
            <person name="Lovley D.R."/>
        </authorList>
    </citation>
    <scope>NUCLEOTIDE SEQUENCE [LARGE SCALE GENOMIC DNA]</scope>
    <source>
        <strain evidence="14">ATCC 51573 / DSM 12127 / PCA</strain>
    </source>
</reference>
<dbReference type="EMBL" id="AE017180">
    <property type="protein sequence ID" value="AAR34140.1"/>
    <property type="molecule type" value="Genomic_DNA"/>
</dbReference>
<dbReference type="SUPFAM" id="SSF103088">
    <property type="entry name" value="OmpA-like"/>
    <property type="match status" value="2"/>
</dbReference>
<dbReference type="Gene3D" id="2.40.160.20">
    <property type="match status" value="1"/>
</dbReference>
<accession>Q74EZ9</accession>
<name>Q74EZ9_GEOSL</name>
<dbReference type="FunCoup" id="Q74EZ9">
    <property type="interactions" value="140"/>
</dbReference>
<dbReference type="PANTHER" id="PTHR30329">
    <property type="entry name" value="STATOR ELEMENT OF FLAGELLAR MOTOR COMPLEX"/>
    <property type="match status" value="1"/>
</dbReference>
<dbReference type="AlphaFoldDB" id="Q74EZ9"/>
<evidence type="ECO:0000313" key="13">
    <source>
        <dbReference type="EMBL" id="AAR34140.1"/>
    </source>
</evidence>
<dbReference type="PANTHER" id="PTHR30329:SF21">
    <property type="entry name" value="LIPOPROTEIN YIAD-RELATED"/>
    <property type="match status" value="1"/>
</dbReference>